<dbReference type="PRINTS" id="PR00112">
    <property type="entry name" value="ACYLPHPHTASE"/>
</dbReference>
<dbReference type="PROSITE" id="PS00151">
    <property type="entry name" value="ACYLPHOSPHATASE_2"/>
    <property type="match status" value="1"/>
</dbReference>
<dbReference type="Pfam" id="PF00708">
    <property type="entry name" value="Acylphosphatase"/>
    <property type="match status" value="1"/>
</dbReference>
<dbReference type="InterPro" id="IPR020456">
    <property type="entry name" value="Acylphosphatase"/>
</dbReference>
<gene>
    <name evidence="9" type="ORF">ENQ20_05025</name>
</gene>
<evidence type="ECO:0000313" key="9">
    <source>
        <dbReference type="EMBL" id="HDX30839.1"/>
    </source>
</evidence>
<dbReference type="EC" id="3.6.1.7" evidence="2 5"/>
<dbReference type="PROSITE" id="PS00150">
    <property type="entry name" value="ACYLPHOSPHATASE_1"/>
    <property type="match status" value="1"/>
</dbReference>
<dbReference type="PANTHER" id="PTHR47268">
    <property type="entry name" value="ACYLPHOSPHATASE"/>
    <property type="match status" value="1"/>
</dbReference>
<evidence type="ECO:0000256" key="1">
    <source>
        <dbReference type="ARBA" id="ARBA00005614"/>
    </source>
</evidence>
<dbReference type="PROSITE" id="PS51160">
    <property type="entry name" value="ACYLPHOSPHATASE_3"/>
    <property type="match status" value="1"/>
</dbReference>
<evidence type="ECO:0000256" key="5">
    <source>
        <dbReference type="PROSITE-ProRule" id="PRU00520"/>
    </source>
</evidence>
<sequence>MNKRIEAIIHGRVQGVAFRYYTDKQARLLGLCGWVANRPDGTVRVVAEGPEPNLRKFAEWLHQGPPAARVDFVDLNWLNATGEFRDFTIRG</sequence>
<evidence type="ECO:0000259" key="8">
    <source>
        <dbReference type="PROSITE" id="PS51160"/>
    </source>
</evidence>
<organism evidence="9">
    <name type="scientific">Caldilinea aerophila</name>
    <dbReference type="NCBI Taxonomy" id="133453"/>
    <lineage>
        <taxon>Bacteria</taxon>
        <taxon>Bacillati</taxon>
        <taxon>Chloroflexota</taxon>
        <taxon>Caldilineae</taxon>
        <taxon>Caldilineales</taxon>
        <taxon>Caldilineaceae</taxon>
        <taxon>Caldilinea</taxon>
    </lineage>
</organism>
<dbReference type="PANTHER" id="PTHR47268:SF4">
    <property type="entry name" value="ACYLPHOSPHATASE"/>
    <property type="match status" value="1"/>
</dbReference>
<dbReference type="InterPro" id="IPR001792">
    <property type="entry name" value="Acylphosphatase-like_dom"/>
</dbReference>
<proteinExistence type="inferred from homology"/>
<comment type="caution">
    <text evidence="9">The sequence shown here is derived from an EMBL/GenBank/DDBJ whole genome shotgun (WGS) entry which is preliminary data.</text>
</comment>
<dbReference type="InterPro" id="IPR036046">
    <property type="entry name" value="Acylphosphatase-like_dom_sf"/>
</dbReference>
<dbReference type="EMBL" id="DSMG01000054">
    <property type="protein sequence ID" value="HDX30839.1"/>
    <property type="molecule type" value="Genomic_DNA"/>
</dbReference>
<keyword evidence="5 6" id="KW-0378">Hydrolase</keyword>
<dbReference type="AlphaFoldDB" id="A0A7C1FER3"/>
<dbReference type="GO" id="GO:0003998">
    <property type="term" value="F:acylphosphatase activity"/>
    <property type="evidence" value="ECO:0007669"/>
    <property type="project" value="UniProtKB-EC"/>
</dbReference>
<evidence type="ECO:0000256" key="4">
    <source>
        <dbReference type="ARBA" id="ARBA00047645"/>
    </source>
</evidence>
<dbReference type="InterPro" id="IPR017968">
    <property type="entry name" value="Acylphosphatase_CS"/>
</dbReference>
<accession>A0A7C1FER3</accession>
<dbReference type="Gene3D" id="3.30.70.100">
    <property type="match status" value="1"/>
</dbReference>
<name>A0A7C1FER3_9CHLR</name>
<reference evidence="9" key="1">
    <citation type="journal article" date="2020" name="mSystems">
        <title>Genome- and Community-Level Interaction Insights into Carbon Utilization and Element Cycling Functions of Hydrothermarchaeota in Hydrothermal Sediment.</title>
        <authorList>
            <person name="Zhou Z."/>
            <person name="Liu Y."/>
            <person name="Xu W."/>
            <person name="Pan J."/>
            <person name="Luo Z.H."/>
            <person name="Li M."/>
        </authorList>
    </citation>
    <scope>NUCLEOTIDE SEQUENCE [LARGE SCALE GENOMIC DNA]</scope>
    <source>
        <strain evidence="9">SpSt-289</strain>
    </source>
</reference>
<dbReference type="SUPFAM" id="SSF54975">
    <property type="entry name" value="Acylphosphatase/BLUF domain-like"/>
    <property type="match status" value="1"/>
</dbReference>
<comment type="similarity">
    <text evidence="1 7">Belongs to the acylphosphatase family.</text>
</comment>
<evidence type="ECO:0000256" key="3">
    <source>
        <dbReference type="ARBA" id="ARBA00015991"/>
    </source>
</evidence>
<evidence type="ECO:0000256" key="2">
    <source>
        <dbReference type="ARBA" id="ARBA00012150"/>
    </source>
</evidence>
<feature type="active site" evidence="5">
    <location>
        <position position="37"/>
    </location>
</feature>
<feature type="domain" description="Acylphosphatase-like" evidence="8">
    <location>
        <begin position="4"/>
        <end position="91"/>
    </location>
</feature>
<protein>
    <recommendedName>
        <fullName evidence="3 5">Acylphosphatase</fullName>
        <ecNumber evidence="2 5">3.6.1.7</ecNumber>
    </recommendedName>
</protein>
<feature type="active site" evidence="5">
    <location>
        <position position="19"/>
    </location>
</feature>
<comment type="catalytic activity">
    <reaction evidence="4 5 6">
        <text>an acyl phosphate + H2O = a carboxylate + phosphate + H(+)</text>
        <dbReference type="Rhea" id="RHEA:14965"/>
        <dbReference type="ChEBI" id="CHEBI:15377"/>
        <dbReference type="ChEBI" id="CHEBI:15378"/>
        <dbReference type="ChEBI" id="CHEBI:29067"/>
        <dbReference type="ChEBI" id="CHEBI:43474"/>
        <dbReference type="ChEBI" id="CHEBI:59918"/>
        <dbReference type="EC" id="3.6.1.7"/>
    </reaction>
</comment>
<evidence type="ECO:0000256" key="7">
    <source>
        <dbReference type="RuleBase" id="RU004168"/>
    </source>
</evidence>
<evidence type="ECO:0000256" key="6">
    <source>
        <dbReference type="RuleBase" id="RU000553"/>
    </source>
</evidence>